<comment type="caution">
    <text evidence="7">The sequence shown here is derived from an EMBL/GenBank/DDBJ whole genome shotgun (WGS) entry which is preliminary data.</text>
</comment>
<dbReference type="AlphaFoldDB" id="A0A8J3DPK1"/>
<dbReference type="Pfam" id="PF07690">
    <property type="entry name" value="MFS_1"/>
    <property type="match status" value="1"/>
</dbReference>
<evidence type="ECO:0000256" key="4">
    <source>
        <dbReference type="ARBA" id="ARBA00023136"/>
    </source>
</evidence>
<dbReference type="PANTHER" id="PTHR23514:SF13">
    <property type="entry name" value="INNER MEMBRANE PROTEIN YBJJ"/>
    <property type="match status" value="1"/>
</dbReference>
<feature type="transmembrane region" description="Helical" evidence="5">
    <location>
        <begin position="208"/>
        <end position="231"/>
    </location>
</feature>
<evidence type="ECO:0000256" key="3">
    <source>
        <dbReference type="ARBA" id="ARBA00022989"/>
    </source>
</evidence>
<dbReference type="InterPro" id="IPR036259">
    <property type="entry name" value="MFS_trans_sf"/>
</dbReference>
<dbReference type="SUPFAM" id="SSF103473">
    <property type="entry name" value="MFS general substrate transporter"/>
    <property type="match status" value="1"/>
</dbReference>
<dbReference type="Proteomes" id="UP000641137">
    <property type="component" value="Unassembled WGS sequence"/>
</dbReference>
<feature type="transmembrane region" description="Helical" evidence="5">
    <location>
        <begin position="52"/>
        <end position="71"/>
    </location>
</feature>
<feature type="transmembrane region" description="Helical" evidence="5">
    <location>
        <begin position="333"/>
        <end position="354"/>
    </location>
</feature>
<evidence type="ECO:0000313" key="8">
    <source>
        <dbReference type="Proteomes" id="UP000641137"/>
    </source>
</evidence>
<evidence type="ECO:0000256" key="5">
    <source>
        <dbReference type="SAM" id="Phobius"/>
    </source>
</evidence>
<feature type="transmembrane region" description="Helical" evidence="5">
    <location>
        <begin position="299"/>
        <end position="321"/>
    </location>
</feature>
<name>A0A8J3DPK1_9HYPH</name>
<accession>A0A8J3DPK1</accession>
<feature type="transmembrane region" description="Helical" evidence="5">
    <location>
        <begin position="103"/>
        <end position="121"/>
    </location>
</feature>
<dbReference type="InterPro" id="IPR020846">
    <property type="entry name" value="MFS_dom"/>
</dbReference>
<evidence type="ECO:0000256" key="1">
    <source>
        <dbReference type="ARBA" id="ARBA00004141"/>
    </source>
</evidence>
<organism evidence="7 8">
    <name type="scientific">Limoniibacter endophyticus</name>
    <dbReference type="NCBI Taxonomy" id="1565040"/>
    <lineage>
        <taxon>Bacteria</taxon>
        <taxon>Pseudomonadati</taxon>
        <taxon>Pseudomonadota</taxon>
        <taxon>Alphaproteobacteria</taxon>
        <taxon>Hyphomicrobiales</taxon>
        <taxon>Bartonellaceae</taxon>
        <taxon>Limoniibacter</taxon>
    </lineage>
</organism>
<evidence type="ECO:0000313" key="7">
    <source>
        <dbReference type="EMBL" id="GHC77234.1"/>
    </source>
</evidence>
<dbReference type="GO" id="GO:0022857">
    <property type="term" value="F:transmembrane transporter activity"/>
    <property type="evidence" value="ECO:0007669"/>
    <property type="project" value="InterPro"/>
</dbReference>
<dbReference type="GO" id="GO:0016020">
    <property type="term" value="C:membrane"/>
    <property type="evidence" value="ECO:0007669"/>
    <property type="project" value="UniProtKB-SubCell"/>
</dbReference>
<keyword evidence="4 5" id="KW-0472">Membrane</keyword>
<evidence type="ECO:0000256" key="2">
    <source>
        <dbReference type="ARBA" id="ARBA00022692"/>
    </source>
</evidence>
<reference evidence="7" key="2">
    <citation type="submission" date="2020-09" db="EMBL/GenBank/DDBJ databases">
        <authorList>
            <person name="Sun Q."/>
            <person name="Kim S."/>
        </authorList>
    </citation>
    <scope>NUCLEOTIDE SEQUENCE</scope>
    <source>
        <strain evidence="7">KCTC 42097</strain>
    </source>
</reference>
<comment type="subcellular location">
    <subcellularLocation>
        <location evidence="1">Membrane</location>
        <topology evidence="1">Multi-pass membrane protein</topology>
    </subcellularLocation>
</comment>
<dbReference type="PANTHER" id="PTHR23514">
    <property type="entry name" value="BYPASS OF STOP CODON PROTEIN 6"/>
    <property type="match status" value="1"/>
</dbReference>
<evidence type="ECO:0000259" key="6">
    <source>
        <dbReference type="PROSITE" id="PS50850"/>
    </source>
</evidence>
<dbReference type="InterPro" id="IPR051788">
    <property type="entry name" value="MFS_Transporter"/>
</dbReference>
<feature type="transmembrane region" description="Helical" evidence="5">
    <location>
        <begin position="360"/>
        <end position="380"/>
    </location>
</feature>
<keyword evidence="2 5" id="KW-0812">Transmembrane</keyword>
<reference evidence="7" key="1">
    <citation type="journal article" date="2014" name="Int. J. Syst. Evol. Microbiol.">
        <title>Complete genome sequence of Corynebacterium casei LMG S-19264T (=DSM 44701T), isolated from a smear-ripened cheese.</title>
        <authorList>
            <consortium name="US DOE Joint Genome Institute (JGI-PGF)"/>
            <person name="Walter F."/>
            <person name="Albersmeier A."/>
            <person name="Kalinowski J."/>
            <person name="Ruckert C."/>
        </authorList>
    </citation>
    <scope>NUCLEOTIDE SEQUENCE</scope>
    <source>
        <strain evidence="7">KCTC 42097</strain>
    </source>
</reference>
<sequence length="392" mass="41049">MTYPQSTPSDNAIRYAVAAMFFANGFVMGHWAVQIPLLMQRFGIGETRLGTLILIMGIGALAAMLVSGRLITIFGSFMVMRVSALLLPLAFAAVASVPDKMTAIFVILIFGAVVGLMDIAMNANAVGVERRLNRAIMSSTHGFWSLGGFVGAASGGWVAEAFGHTIHGLIVSALTLLLVLVTLSYCLRDCPQKTHGAKRKFQLPRSALTYLLGLLALCMMIPEGAMIDWAAVYLRQELGADTASAALAYGIFAAAMAVMRFLGDGIRQKFGAVRTLRVTGIIAASGFLISAFAPSVPVAIAGFALSGFSMANLVPIIFSAAGNQPGMSSGDGLATVTAFGYAGLLLAPFIIGAAGEHIGFSPIFIILAGGLVLVSLLAEVGSHADFVEHRER</sequence>
<dbReference type="Gene3D" id="1.20.1250.20">
    <property type="entry name" value="MFS general substrate transporter like domains"/>
    <property type="match status" value="2"/>
</dbReference>
<keyword evidence="8" id="KW-1185">Reference proteome</keyword>
<gene>
    <name evidence="7" type="ORF">GCM10010136_28610</name>
</gene>
<dbReference type="RefSeq" id="WP_189491520.1">
    <property type="nucleotide sequence ID" value="NZ_BMZO01000009.1"/>
</dbReference>
<keyword evidence="3 5" id="KW-1133">Transmembrane helix</keyword>
<feature type="transmembrane region" description="Helical" evidence="5">
    <location>
        <begin position="12"/>
        <end position="32"/>
    </location>
</feature>
<feature type="transmembrane region" description="Helical" evidence="5">
    <location>
        <begin position="275"/>
        <end position="293"/>
    </location>
</feature>
<proteinExistence type="predicted"/>
<dbReference type="PROSITE" id="PS50850">
    <property type="entry name" value="MFS"/>
    <property type="match status" value="1"/>
</dbReference>
<dbReference type="InterPro" id="IPR011701">
    <property type="entry name" value="MFS"/>
</dbReference>
<feature type="transmembrane region" description="Helical" evidence="5">
    <location>
        <begin position="243"/>
        <end position="263"/>
    </location>
</feature>
<feature type="transmembrane region" description="Helical" evidence="5">
    <location>
        <begin position="165"/>
        <end position="187"/>
    </location>
</feature>
<feature type="transmembrane region" description="Helical" evidence="5">
    <location>
        <begin position="142"/>
        <end position="159"/>
    </location>
</feature>
<dbReference type="EMBL" id="BMZO01000009">
    <property type="protein sequence ID" value="GHC77234.1"/>
    <property type="molecule type" value="Genomic_DNA"/>
</dbReference>
<dbReference type="CDD" id="cd17393">
    <property type="entry name" value="MFS_MosC_like"/>
    <property type="match status" value="1"/>
</dbReference>
<protein>
    <submittedName>
        <fullName evidence="7">MFS transporter</fullName>
    </submittedName>
</protein>
<feature type="transmembrane region" description="Helical" evidence="5">
    <location>
        <begin position="78"/>
        <end position="97"/>
    </location>
</feature>
<feature type="domain" description="Major facilitator superfamily (MFS) profile" evidence="6">
    <location>
        <begin position="208"/>
        <end position="392"/>
    </location>
</feature>